<dbReference type="RefSeq" id="WP_152872398.1">
    <property type="nucleotide sequence ID" value="NZ_WBSL01000015.1"/>
</dbReference>
<sequence>MKASAWRALAVTLVLWSSGVPAQARQGQALPGVALGSVIHDLARKNGVLVPHLNALWPGGDQANTTLVLTDGAEVYEITGSMVKRLPDSALAEVRTQIDVNQPRSFQVVPSQRKAYYRFSLHLLPTQAAPPLIADALDEFLGFVYHEQFHFLVQPEWPRSPDTLNPDIYEDYPSDPLPRAYRRALAQSLRTALLSREPAGRQAALRQAAGLFTGWKTQYPDEVRRSRSTDLLEGTATYFEARLRLLAQGLDGDPAALGDRLDQITRVTPPGLRVEGYQLGALAGLLLDQVDPERQWTGEVQGGQTPVEVLLRRFPQPSQAPPAAVVEAVRTLAGQLESAVAPRLDPVIAGYEAGQPLLRVPGEIVGSFHVRGGFYRSARMPGWGLVTLSSIRVRTEAGEVEVKDVVWMQNLDQVEERGLTVLLDPTWVSEEGGVLTVRSPHFSRPLLATVKDEQGRTIYTAR</sequence>
<proteinExistence type="predicted"/>
<keyword evidence="1" id="KW-0732">Signal</keyword>
<name>A0A7X1TT68_9DEIO</name>
<keyword evidence="3" id="KW-1185">Reference proteome</keyword>
<evidence type="ECO:0000256" key="1">
    <source>
        <dbReference type="SAM" id="SignalP"/>
    </source>
</evidence>
<dbReference type="Proteomes" id="UP000484842">
    <property type="component" value="Unassembled WGS sequence"/>
</dbReference>
<feature type="chain" id="PRO_5030953699" description="Peptidase M61 catalytic domain-containing protein" evidence="1">
    <location>
        <begin position="23"/>
        <end position="462"/>
    </location>
</feature>
<evidence type="ECO:0000313" key="3">
    <source>
        <dbReference type="Proteomes" id="UP000484842"/>
    </source>
</evidence>
<accession>A0A7X1TT68</accession>
<reference evidence="2 3" key="1">
    <citation type="submission" date="2019-10" db="EMBL/GenBank/DDBJ databases">
        <title>Deinococcus sp. isolated from soil.</title>
        <authorList>
            <person name="Li Y."/>
            <person name="Wang J."/>
        </authorList>
    </citation>
    <scope>NUCLEOTIDE SEQUENCE [LARGE SCALE GENOMIC DNA]</scope>
    <source>
        <strain evidence="2 3">SDU3-2</strain>
    </source>
</reference>
<gene>
    <name evidence="2" type="ORF">F8S09_15680</name>
</gene>
<protein>
    <recommendedName>
        <fullName evidence="4">Peptidase M61 catalytic domain-containing protein</fullName>
    </recommendedName>
</protein>
<evidence type="ECO:0008006" key="4">
    <source>
        <dbReference type="Google" id="ProtNLM"/>
    </source>
</evidence>
<organism evidence="2 3">
    <name type="scientific">Deinococcus terrestris</name>
    <dbReference type="NCBI Taxonomy" id="2651870"/>
    <lineage>
        <taxon>Bacteria</taxon>
        <taxon>Thermotogati</taxon>
        <taxon>Deinococcota</taxon>
        <taxon>Deinococci</taxon>
        <taxon>Deinococcales</taxon>
        <taxon>Deinococcaceae</taxon>
        <taxon>Deinococcus</taxon>
    </lineage>
</organism>
<dbReference type="EMBL" id="WBSL01000015">
    <property type="protein sequence ID" value="MPY68097.1"/>
    <property type="molecule type" value="Genomic_DNA"/>
</dbReference>
<feature type="signal peptide" evidence="1">
    <location>
        <begin position="1"/>
        <end position="22"/>
    </location>
</feature>
<comment type="caution">
    <text evidence="2">The sequence shown here is derived from an EMBL/GenBank/DDBJ whole genome shotgun (WGS) entry which is preliminary data.</text>
</comment>
<evidence type="ECO:0000313" key="2">
    <source>
        <dbReference type="EMBL" id="MPY68097.1"/>
    </source>
</evidence>
<dbReference type="AlphaFoldDB" id="A0A7X1TT68"/>